<evidence type="ECO:0000313" key="1">
    <source>
        <dbReference type="Proteomes" id="UP001732720"/>
    </source>
</evidence>
<proteinExistence type="predicted"/>
<sequence length="203" mass="23154">MMGYNEVRARQLGILGYAHTLLVLQLLSITLLAGVLLAILAQGSKDPSSPGMENIYQELSQLKAEVDLLCHRCPWDWSFFQGNCYFFSKTQNDWNNSVLACQEAGARLVAIKSDEEKTFLQVMFKTTKAAWIGLSDLTNEGRWHWLDGSPLSQSLRKYWHPDDLDREETEDCAEFRGGEWDSDNCENEKFWICKKSAVSCSNK</sequence>
<gene>
    <name evidence="2" type="primary">LOC109680045</name>
</gene>
<name>A0AC58KX93_CASCN</name>
<protein>
    <submittedName>
        <fullName evidence="2">CD209 antigen-like protein E</fullName>
    </submittedName>
</protein>
<dbReference type="Proteomes" id="UP001732720">
    <property type="component" value="Chromosome 14"/>
</dbReference>
<evidence type="ECO:0000313" key="2">
    <source>
        <dbReference type="RefSeq" id="XP_073909533.1"/>
    </source>
</evidence>
<dbReference type="RefSeq" id="XP_073909533.1">
    <property type="nucleotide sequence ID" value="XM_074053432.1"/>
</dbReference>
<accession>A0AC58KX93</accession>
<organism evidence="1 2">
    <name type="scientific">Castor canadensis</name>
    <name type="common">American beaver</name>
    <dbReference type="NCBI Taxonomy" id="51338"/>
    <lineage>
        <taxon>Eukaryota</taxon>
        <taxon>Metazoa</taxon>
        <taxon>Chordata</taxon>
        <taxon>Craniata</taxon>
        <taxon>Vertebrata</taxon>
        <taxon>Euteleostomi</taxon>
        <taxon>Mammalia</taxon>
        <taxon>Eutheria</taxon>
        <taxon>Euarchontoglires</taxon>
        <taxon>Glires</taxon>
        <taxon>Rodentia</taxon>
        <taxon>Castorimorpha</taxon>
        <taxon>Castoridae</taxon>
        <taxon>Castor</taxon>
    </lineage>
</organism>
<keyword evidence="1" id="KW-1185">Reference proteome</keyword>
<reference evidence="2" key="1">
    <citation type="submission" date="2025-08" db="UniProtKB">
        <authorList>
            <consortium name="RefSeq"/>
        </authorList>
    </citation>
    <scope>IDENTIFICATION</scope>
</reference>